<dbReference type="PANTHER" id="PTHR28584">
    <property type="entry name" value="FAMILY WITH SEQUENCE SIMILARITY 228 MEMBER A"/>
    <property type="match status" value="1"/>
</dbReference>
<dbReference type="RefSeq" id="XP_023566635.1">
    <property type="nucleotide sequence ID" value="XM_023710867.1"/>
</dbReference>
<evidence type="ECO:0000256" key="1">
    <source>
        <dbReference type="ARBA" id="ARBA00007753"/>
    </source>
</evidence>
<protein>
    <submittedName>
        <fullName evidence="4">LOW QUALITY PROTEIN: protein FAM228A</fullName>
    </submittedName>
</protein>
<dbReference type="InterPro" id="IPR040046">
    <property type="entry name" value="FAM228"/>
</dbReference>
<evidence type="ECO:0000313" key="4">
    <source>
        <dbReference type="RefSeq" id="XP_023566635.1"/>
    </source>
</evidence>
<dbReference type="PANTHER" id="PTHR28584:SF2">
    <property type="entry name" value="PROTEIN FAM228A"/>
    <property type="match status" value="1"/>
</dbReference>
<keyword evidence="3" id="KW-1185">Reference proteome</keyword>
<evidence type="ECO:0000313" key="3">
    <source>
        <dbReference type="Proteomes" id="UP000515203"/>
    </source>
</evidence>
<dbReference type="FunCoup" id="A0A6P6E2Z1">
    <property type="interactions" value="3"/>
</dbReference>
<accession>A0A6P6E2Z1</accession>
<comment type="similarity">
    <text evidence="1">Belongs to the FAM228 family.</text>
</comment>
<evidence type="ECO:0000256" key="2">
    <source>
        <dbReference type="SAM" id="MobiDB-lite"/>
    </source>
</evidence>
<gene>
    <name evidence="4" type="primary">LOC101577244</name>
</gene>
<sequence>MKAWPGPASASRMEVLAREDIDQAVHMILFRENHVVKRLDAYLQHLDIFKKRRKEILYKKWVKNVAEPLQQRIIEKVTSFRGADKTKQDNFEYYLKHTSKMQTRNSRGREACGACVNRKCAHSQNKQDCYGSSIAGPLFQRQQETDKMKRCGPQDGTGGWYFTKELQRTEKISLRAKLPQFPLSGHSRPPGQWRKTSPRSMRWRIHSACSPEHLTCAEKKPLPGTEPTSDPSQMVFERQFRSSRLSRVRTGAAKVLGAQQQRPQSWAPGDHRHRRGLPPVERRAMTAEVLGKHLASLREAARPPSVFYCS</sequence>
<dbReference type="OrthoDB" id="9905773at2759"/>
<dbReference type="InParanoid" id="A0A6P6E2Z1"/>
<proteinExistence type="inferred from homology"/>
<dbReference type="GeneID" id="101577244"/>
<feature type="region of interest" description="Disordered" evidence="2">
    <location>
        <begin position="253"/>
        <end position="281"/>
    </location>
</feature>
<dbReference type="AlphaFoldDB" id="A0A6P6E2Z1"/>
<dbReference type="Proteomes" id="UP000515203">
    <property type="component" value="Unplaced"/>
</dbReference>
<reference evidence="4" key="1">
    <citation type="submission" date="2025-08" db="UniProtKB">
        <authorList>
            <consortium name="RefSeq"/>
        </authorList>
    </citation>
    <scope>IDENTIFICATION</scope>
</reference>
<name>A0A6P6E2Z1_OCTDE</name>
<feature type="region of interest" description="Disordered" evidence="2">
    <location>
        <begin position="180"/>
        <end position="199"/>
    </location>
</feature>
<organism evidence="3 4">
    <name type="scientific">Octodon degus</name>
    <name type="common">Degu</name>
    <name type="synonym">Sciurus degus</name>
    <dbReference type="NCBI Taxonomy" id="10160"/>
    <lineage>
        <taxon>Eukaryota</taxon>
        <taxon>Metazoa</taxon>
        <taxon>Chordata</taxon>
        <taxon>Craniata</taxon>
        <taxon>Vertebrata</taxon>
        <taxon>Euteleostomi</taxon>
        <taxon>Mammalia</taxon>
        <taxon>Eutheria</taxon>
        <taxon>Euarchontoglires</taxon>
        <taxon>Glires</taxon>
        <taxon>Rodentia</taxon>
        <taxon>Hystricomorpha</taxon>
        <taxon>Octodontidae</taxon>
        <taxon>Octodon</taxon>
    </lineage>
</organism>